<proteinExistence type="predicted"/>
<accession>A0ACC6JYE1</accession>
<organism evidence="1 2">
    <name type="scientific">Pseudomonas hunanensis</name>
    <dbReference type="NCBI Taxonomy" id="1247546"/>
    <lineage>
        <taxon>Bacteria</taxon>
        <taxon>Pseudomonadati</taxon>
        <taxon>Pseudomonadota</taxon>
        <taxon>Gammaproteobacteria</taxon>
        <taxon>Pseudomonadales</taxon>
        <taxon>Pseudomonadaceae</taxon>
        <taxon>Pseudomonas</taxon>
    </lineage>
</organism>
<evidence type="ECO:0000313" key="2">
    <source>
        <dbReference type="Proteomes" id="UP001259587"/>
    </source>
</evidence>
<keyword evidence="2" id="KW-1185">Reference proteome</keyword>
<evidence type="ECO:0000313" key="1">
    <source>
        <dbReference type="EMBL" id="MDR6711214.1"/>
    </source>
</evidence>
<reference evidence="1" key="1">
    <citation type="submission" date="2023-07" db="EMBL/GenBank/DDBJ databases">
        <title>Sorghum-associated microbial communities from plants grown in Nebraska, USA.</title>
        <authorList>
            <person name="Schachtman D."/>
        </authorList>
    </citation>
    <scope>NUCLEOTIDE SEQUENCE</scope>
    <source>
        <strain evidence="1">BE56</strain>
    </source>
</reference>
<protein>
    <submittedName>
        <fullName evidence="1">Uncharacterized protein</fullName>
    </submittedName>
</protein>
<comment type="caution">
    <text evidence="1">The sequence shown here is derived from an EMBL/GenBank/DDBJ whole genome shotgun (WGS) entry which is preliminary data.</text>
</comment>
<name>A0ACC6JYE1_9PSED</name>
<dbReference type="Proteomes" id="UP001259587">
    <property type="component" value="Unassembled WGS sequence"/>
</dbReference>
<dbReference type="EMBL" id="JAVDTH010000003">
    <property type="protein sequence ID" value="MDR6711214.1"/>
    <property type="molecule type" value="Genomic_DNA"/>
</dbReference>
<gene>
    <name evidence="1" type="ORF">J2W83_000804</name>
</gene>
<sequence length="208" mass="22973">MPARTLTWTPAVTPGDSSTMLPEEPSEPAMYSGAVLTPIEVKIDSYPGVADASFDDYIIVFPADSGLPPIYTMFRDRREDPGRAIGSGPEVDASWARGAANGDGSPVPKQIADLLRGKDFANWKAMRESLWMAVANDDYLSKQFSIGNIERMKKGFAPFVPKSERAGKRDVLELHHKNLISQGGEVYNLENIFLTTPRLHIELHRGKQ</sequence>